<dbReference type="Pfam" id="PF00069">
    <property type="entry name" value="Pkinase"/>
    <property type="match status" value="1"/>
</dbReference>
<evidence type="ECO:0000256" key="4">
    <source>
        <dbReference type="ARBA" id="ARBA00022741"/>
    </source>
</evidence>
<accession>A0ABU7JML1</accession>
<keyword evidence="3" id="KW-0808">Transferase</keyword>
<proteinExistence type="predicted"/>
<evidence type="ECO:0000256" key="1">
    <source>
        <dbReference type="ARBA" id="ARBA00012513"/>
    </source>
</evidence>
<keyword evidence="6 7" id="KW-0067">ATP-binding</keyword>
<dbReference type="GO" id="GO:0016301">
    <property type="term" value="F:kinase activity"/>
    <property type="evidence" value="ECO:0007669"/>
    <property type="project" value="UniProtKB-KW"/>
</dbReference>
<evidence type="ECO:0000256" key="3">
    <source>
        <dbReference type="ARBA" id="ARBA00022679"/>
    </source>
</evidence>
<keyword evidence="2" id="KW-0723">Serine/threonine-protein kinase</keyword>
<keyword evidence="4 7" id="KW-0547">Nucleotide-binding</keyword>
<dbReference type="EMBL" id="JAUZMZ010000012">
    <property type="protein sequence ID" value="MEE2031279.1"/>
    <property type="molecule type" value="Genomic_DNA"/>
</dbReference>
<reference evidence="9 10" key="1">
    <citation type="submission" date="2023-08" db="EMBL/GenBank/DDBJ databases">
        <authorList>
            <person name="Girao M."/>
            <person name="Carvalho M.F."/>
        </authorList>
    </citation>
    <scope>NUCLEOTIDE SEQUENCE [LARGE SCALE GENOMIC DNA]</scope>
    <source>
        <strain evidence="9 10">CC-R104</strain>
    </source>
</reference>
<evidence type="ECO:0000259" key="8">
    <source>
        <dbReference type="PROSITE" id="PS50011"/>
    </source>
</evidence>
<dbReference type="SUPFAM" id="SSF56112">
    <property type="entry name" value="Protein kinase-like (PK-like)"/>
    <property type="match status" value="1"/>
</dbReference>
<keyword evidence="5 9" id="KW-0418">Kinase</keyword>
<name>A0ABU7JML1_9NOCA</name>
<evidence type="ECO:0000256" key="7">
    <source>
        <dbReference type="PROSITE-ProRule" id="PRU10141"/>
    </source>
</evidence>
<evidence type="ECO:0000256" key="2">
    <source>
        <dbReference type="ARBA" id="ARBA00022527"/>
    </source>
</evidence>
<dbReference type="EC" id="2.7.11.1" evidence="1"/>
<evidence type="ECO:0000313" key="10">
    <source>
        <dbReference type="Proteomes" id="UP001331936"/>
    </source>
</evidence>
<gene>
    <name evidence="9" type="ORF">Q8814_03985</name>
</gene>
<organism evidence="9 10">
    <name type="scientific">Rhodococcus chondri</name>
    <dbReference type="NCBI Taxonomy" id="3065941"/>
    <lineage>
        <taxon>Bacteria</taxon>
        <taxon>Bacillati</taxon>
        <taxon>Actinomycetota</taxon>
        <taxon>Actinomycetes</taxon>
        <taxon>Mycobacteriales</taxon>
        <taxon>Nocardiaceae</taxon>
        <taxon>Rhodococcus</taxon>
    </lineage>
</organism>
<dbReference type="PANTHER" id="PTHR43289">
    <property type="entry name" value="MITOGEN-ACTIVATED PROTEIN KINASE KINASE KINASE 20-RELATED"/>
    <property type="match status" value="1"/>
</dbReference>
<feature type="domain" description="Protein kinase" evidence="8">
    <location>
        <begin position="26"/>
        <end position="166"/>
    </location>
</feature>
<dbReference type="InterPro" id="IPR017441">
    <property type="entry name" value="Protein_kinase_ATP_BS"/>
</dbReference>
<protein>
    <recommendedName>
        <fullName evidence="1">non-specific serine/threonine protein kinase</fullName>
        <ecNumber evidence="1">2.7.11.1</ecNumber>
    </recommendedName>
</protein>
<feature type="binding site" evidence="7">
    <location>
        <position position="55"/>
    </location>
    <ligand>
        <name>ATP</name>
        <dbReference type="ChEBI" id="CHEBI:30616"/>
    </ligand>
</feature>
<evidence type="ECO:0000313" key="9">
    <source>
        <dbReference type="EMBL" id="MEE2031279.1"/>
    </source>
</evidence>
<dbReference type="Proteomes" id="UP001331936">
    <property type="component" value="Unassembled WGS sequence"/>
</dbReference>
<dbReference type="InterPro" id="IPR000719">
    <property type="entry name" value="Prot_kinase_dom"/>
</dbReference>
<sequence length="166" mass="17813">MADVDPSATQREVPGSVVAELAAAGFEDAHEIGRGGFGVVYRCTQTSLDRTVAVKVLTADLDEQNRARFLREQRAAGRLTGHPHIVNVLHVDITDHGRPFLVMPYHAQGSLDARIRHDGPLPLEQVLRMGVKMAGAIATAHRLGIGASDLCSCHRSVIGLAARNVP</sequence>
<keyword evidence="10" id="KW-1185">Reference proteome</keyword>
<dbReference type="PANTHER" id="PTHR43289:SF6">
    <property type="entry name" value="SERINE_THREONINE-PROTEIN KINASE NEKL-3"/>
    <property type="match status" value="1"/>
</dbReference>
<dbReference type="InterPro" id="IPR011009">
    <property type="entry name" value="Kinase-like_dom_sf"/>
</dbReference>
<comment type="caution">
    <text evidence="9">The sequence shown here is derived from an EMBL/GenBank/DDBJ whole genome shotgun (WGS) entry which is preliminary data.</text>
</comment>
<dbReference type="PROSITE" id="PS00107">
    <property type="entry name" value="PROTEIN_KINASE_ATP"/>
    <property type="match status" value="1"/>
</dbReference>
<dbReference type="PROSITE" id="PS50011">
    <property type="entry name" value="PROTEIN_KINASE_DOM"/>
    <property type="match status" value="1"/>
</dbReference>
<evidence type="ECO:0000256" key="5">
    <source>
        <dbReference type="ARBA" id="ARBA00022777"/>
    </source>
</evidence>
<dbReference type="SMART" id="SM00220">
    <property type="entry name" value="S_TKc"/>
    <property type="match status" value="1"/>
</dbReference>
<dbReference type="Gene3D" id="1.10.510.10">
    <property type="entry name" value="Transferase(Phosphotransferase) domain 1"/>
    <property type="match status" value="1"/>
</dbReference>
<evidence type="ECO:0000256" key="6">
    <source>
        <dbReference type="ARBA" id="ARBA00022840"/>
    </source>
</evidence>